<organism evidence="1 2">
    <name type="scientific">Magnetospirillum fulvum</name>
    <name type="common">Rhodospirillum fulvum</name>
    <dbReference type="NCBI Taxonomy" id="1082"/>
    <lineage>
        <taxon>Bacteria</taxon>
        <taxon>Pseudomonadati</taxon>
        <taxon>Pseudomonadota</taxon>
        <taxon>Alphaproteobacteria</taxon>
        <taxon>Rhodospirillales</taxon>
        <taxon>Rhodospirillaceae</taxon>
        <taxon>Magnetospirillum</taxon>
    </lineage>
</organism>
<dbReference type="Proteomes" id="UP000182983">
    <property type="component" value="Unassembled WGS sequence"/>
</dbReference>
<dbReference type="EMBL" id="FNWO01000009">
    <property type="protein sequence ID" value="SEH44379.1"/>
    <property type="molecule type" value="Genomic_DNA"/>
</dbReference>
<dbReference type="RefSeq" id="WP_074768775.1">
    <property type="nucleotide sequence ID" value="NZ_FNWO01000009.1"/>
</dbReference>
<dbReference type="InterPro" id="IPR051490">
    <property type="entry name" value="THEM6_lcsJ_thioesterase"/>
</dbReference>
<dbReference type="InterPro" id="IPR029069">
    <property type="entry name" value="HotDog_dom_sf"/>
</dbReference>
<reference evidence="2" key="1">
    <citation type="submission" date="2016-10" db="EMBL/GenBank/DDBJ databases">
        <authorList>
            <person name="Varghese N."/>
            <person name="Submissions S."/>
        </authorList>
    </citation>
    <scope>NUCLEOTIDE SEQUENCE [LARGE SCALE GENOMIC DNA]</scope>
    <source>
        <strain evidence="2">DSM 13234</strain>
    </source>
</reference>
<dbReference type="OrthoDB" id="3727779at2"/>
<dbReference type="AlphaFoldDB" id="A0A1H6IBX0"/>
<dbReference type="CDD" id="cd00586">
    <property type="entry name" value="4HBT"/>
    <property type="match status" value="1"/>
</dbReference>
<sequence>MNLWFRLLAVLIASLFRPRLALTDSSVLRFRVWPHDLDINIHMNNARYLALMDLGRLDMILRGTLWRTVLRQRWQPVLAGSVVRYRRPLRPFQRFSLTSRLIAWDERWLYMEHRVETAEGLSCQALMRGAFVAKGGVVPPSAVIAAAGFSGPSPAIPAWVGSWREMDGAFEQTPAEPPVEQGEAA</sequence>
<dbReference type="PANTHER" id="PTHR12475">
    <property type="match status" value="1"/>
</dbReference>
<proteinExistence type="predicted"/>
<dbReference type="Pfam" id="PF13279">
    <property type="entry name" value="4HBT_2"/>
    <property type="match status" value="1"/>
</dbReference>
<protein>
    <submittedName>
        <fullName evidence="1">Acyl-CoA thioesterase FadM</fullName>
    </submittedName>
</protein>
<evidence type="ECO:0000313" key="2">
    <source>
        <dbReference type="Proteomes" id="UP000182983"/>
    </source>
</evidence>
<dbReference type="PANTHER" id="PTHR12475:SF4">
    <property type="entry name" value="PROTEIN THEM6"/>
    <property type="match status" value="1"/>
</dbReference>
<evidence type="ECO:0000313" key="1">
    <source>
        <dbReference type="EMBL" id="SEH44379.1"/>
    </source>
</evidence>
<accession>A0A1H6IBX0</accession>
<keyword evidence="2" id="KW-1185">Reference proteome</keyword>
<gene>
    <name evidence="1" type="ORF">SAMN04244559_02360</name>
</gene>
<dbReference type="Gene3D" id="3.10.129.10">
    <property type="entry name" value="Hotdog Thioesterase"/>
    <property type="match status" value="1"/>
</dbReference>
<name>A0A1H6IBX0_MAGFU</name>
<dbReference type="SUPFAM" id="SSF54637">
    <property type="entry name" value="Thioesterase/thiol ester dehydrase-isomerase"/>
    <property type="match status" value="1"/>
</dbReference>